<sequence length="90" mass="10133">MFKKLKQKIESESEGEQSPVSRNERSKRRSNEGTSSPKKAEESPVVSPEKQSELTPGRSSSVEQPNTTPTSQYVIARVHQLLEVNMAYKQ</sequence>
<dbReference type="Proteomes" id="UP001152795">
    <property type="component" value="Unassembled WGS sequence"/>
</dbReference>
<comment type="caution">
    <text evidence="2">The sequence shown here is derived from an EMBL/GenBank/DDBJ whole genome shotgun (WGS) entry which is preliminary data.</text>
</comment>
<proteinExistence type="predicted"/>
<gene>
    <name evidence="2" type="ORF">PACLA_8A083156</name>
</gene>
<feature type="compositionally biased region" description="Polar residues" evidence="1">
    <location>
        <begin position="53"/>
        <end position="71"/>
    </location>
</feature>
<protein>
    <submittedName>
        <fullName evidence="2">Uncharacterized protein</fullName>
    </submittedName>
</protein>
<reference evidence="2" key="1">
    <citation type="submission" date="2020-04" db="EMBL/GenBank/DDBJ databases">
        <authorList>
            <person name="Alioto T."/>
            <person name="Alioto T."/>
            <person name="Gomez Garrido J."/>
        </authorList>
    </citation>
    <scope>NUCLEOTIDE SEQUENCE</scope>
    <source>
        <strain evidence="2">A484AB</strain>
    </source>
</reference>
<accession>A0A7D9K9U0</accession>
<evidence type="ECO:0000256" key="1">
    <source>
        <dbReference type="SAM" id="MobiDB-lite"/>
    </source>
</evidence>
<name>A0A7D9K9U0_PARCT</name>
<evidence type="ECO:0000313" key="2">
    <source>
        <dbReference type="EMBL" id="CAB4042906.1"/>
    </source>
</evidence>
<feature type="region of interest" description="Disordered" evidence="1">
    <location>
        <begin position="1"/>
        <end position="71"/>
    </location>
</feature>
<organism evidence="2 3">
    <name type="scientific">Paramuricea clavata</name>
    <name type="common">Red gorgonian</name>
    <name type="synonym">Violescent sea-whip</name>
    <dbReference type="NCBI Taxonomy" id="317549"/>
    <lineage>
        <taxon>Eukaryota</taxon>
        <taxon>Metazoa</taxon>
        <taxon>Cnidaria</taxon>
        <taxon>Anthozoa</taxon>
        <taxon>Octocorallia</taxon>
        <taxon>Malacalcyonacea</taxon>
        <taxon>Plexauridae</taxon>
        <taxon>Paramuricea</taxon>
    </lineage>
</organism>
<keyword evidence="3" id="KW-1185">Reference proteome</keyword>
<dbReference type="EMBL" id="CACRXK020031091">
    <property type="protein sequence ID" value="CAB4042906.1"/>
    <property type="molecule type" value="Genomic_DNA"/>
</dbReference>
<evidence type="ECO:0000313" key="3">
    <source>
        <dbReference type="Proteomes" id="UP001152795"/>
    </source>
</evidence>
<dbReference type="AlphaFoldDB" id="A0A7D9K9U0"/>